<organism evidence="2 3">
    <name type="scientific">Stegodyphus mimosarum</name>
    <name type="common">African social velvet spider</name>
    <dbReference type="NCBI Taxonomy" id="407821"/>
    <lineage>
        <taxon>Eukaryota</taxon>
        <taxon>Metazoa</taxon>
        <taxon>Ecdysozoa</taxon>
        <taxon>Arthropoda</taxon>
        <taxon>Chelicerata</taxon>
        <taxon>Arachnida</taxon>
        <taxon>Araneae</taxon>
        <taxon>Araneomorphae</taxon>
        <taxon>Entelegynae</taxon>
        <taxon>Eresoidea</taxon>
        <taxon>Eresidae</taxon>
        <taxon>Stegodyphus</taxon>
    </lineage>
</organism>
<reference evidence="2 3" key="1">
    <citation type="submission" date="2013-11" db="EMBL/GenBank/DDBJ databases">
        <title>Genome sequencing of Stegodyphus mimosarum.</title>
        <authorList>
            <person name="Bechsgaard J."/>
        </authorList>
    </citation>
    <scope>NUCLEOTIDE SEQUENCE [LARGE SCALE GENOMIC DNA]</scope>
</reference>
<dbReference type="OrthoDB" id="10329182at2759"/>
<dbReference type="AlphaFoldDB" id="A0A087UAT2"/>
<name>A0A087UAT2_STEMI</name>
<proteinExistence type="predicted"/>
<feature type="non-terminal residue" evidence="2">
    <location>
        <position position="160"/>
    </location>
</feature>
<sequence length="160" mass="17376">MTVVLIVKFRTKQNNRKSNQDASKDDKCQTPLRKDTDDEWKSCSCAGEEKCPDIIPAPLKEGAVEDDDDLCGDGLHWRTSSVDGGPGILSPDYSRSALTASGVPLLQNTPPTPPLSQELSLQATLLQEYSPTKVIARTAKHGLGDSHTELITTTSRQTKV</sequence>
<protein>
    <submittedName>
        <fullName evidence="2">Uncharacterized protein</fullName>
    </submittedName>
</protein>
<keyword evidence="3" id="KW-1185">Reference proteome</keyword>
<dbReference type="Proteomes" id="UP000054359">
    <property type="component" value="Unassembled WGS sequence"/>
</dbReference>
<dbReference type="EMBL" id="KK119040">
    <property type="protein sequence ID" value="KFM74471.1"/>
    <property type="molecule type" value="Genomic_DNA"/>
</dbReference>
<evidence type="ECO:0000313" key="2">
    <source>
        <dbReference type="EMBL" id="KFM74471.1"/>
    </source>
</evidence>
<accession>A0A087UAT2</accession>
<evidence type="ECO:0000256" key="1">
    <source>
        <dbReference type="SAM" id="MobiDB-lite"/>
    </source>
</evidence>
<feature type="region of interest" description="Disordered" evidence="1">
    <location>
        <begin position="13"/>
        <end position="43"/>
    </location>
</feature>
<evidence type="ECO:0000313" key="3">
    <source>
        <dbReference type="Proteomes" id="UP000054359"/>
    </source>
</evidence>
<gene>
    <name evidence="2" type="ORF">X975_05814</name>
</gene>
<feature type="compositionally biased region" description="Basic and acidic residues" evidence="1">
    <location>
        <begin position="18"/>
        <end position="43"/>
    </location>
</feature>